<dbReference type="InterPro" id="IPR046341">
    <property type="entry name" value="SET_dom_sf"/>
</dbReference>
<evidence type="ECO:0008006" key="4">
    <source>
        <dbReference type="Google" id="ProtNLM"/>
    </source>
</evidence>
<gene>
    <name evidence="2" type="ORF">MNEG_5287</name>
</gene>
<dbReference type="GeneID" id="25738164"/>
<reference evidence="2 3" key="1">
    <citation type="journal article" date="2013" name="BMC Genomics">
        <title>Reconstruction of the lipid metabolism for the microalga Monoraphidium neglectum from its genome sequence reveals characteristics suitable for biofuel production.</title>
        <authorList>
            <person name="Bogen C."/>
            <person name="Al-Dilaimi A."/>
            <person name="Albersmeier A."/>
            <person name="Wichmann J."/>
            <person name="Grundmann M."/>
            <person name="Rupp O."/>
            <person name="Lauersen K.J."/>
            <person name="Blifernez-Klassen O."/>
            <person name="Kalinowski J."/>
            <person name="Goesmann A."/>
            <person name="Mussgnug J.H."/>
            <person name="Kruse O."/>
        </authorList>
    </citation>
    <scope>NUCLEOTIDE SEQUENCE [LARGE SCALE GENOMIC DNA]</scope>
    <source>
        <strain evidence="2 3">SAG 48.87</strain>
    </source>
</reference>
<keyword evidence="3" id="KW-1185">Reference proteome</keyword>
<dbReference type="PANTHER" id="PTHR47643">
    <property type="entry name" value="TPR DOMAIN PROTEIN (AFU_ORTHOLOGUE AFUA_5G12710)"/>
    <property type="match status" value="1"/>
</dbReference>
<feature type="region of interest" description="Disordered" evidence="1">
    <location>
        <begin position="37"/>
        <end position="64"/>
    </location>
</feature>
<feature type="compositionally biased region" description="Low complexity" evidence="1">
    <location>
        <begin position="181"/>
        <end position="196"/>
    </location>
</feature>
<evidence type="ECO:0000313" key="2">
    <source>
        <dbReference type="EMBL" id="KIZ02669.1"/>
    </source>
</evidence>
<proteinExistence type="predicted"/>
<feature type="region of interest" description="Disordered" evidence="1">
    <location>
        <begin position="172"/>
        <end position="196"/>
    </location>
</feature>
<name>A0A0D2L774_9CHLO</name>
<dbReference type="EMBL" id="KK100998">
    <property type="protein sequence ID" value="KIZ02669.1"/>
    <property type="molecule type" value="Genomic_DNA"/>
</dbReference>
<protein>
    <recommendedName>
        <fullName evidence="4">SET domain-containing protein</fullName>
    </recommendedName>
</protein>
<dbReference type="STRING" id="145388.A0A0D2L774"/>
<organism evidence="2 3">
    <name type="scientific">Monoraphidium neglectum</name>
    <dbReference type="NCBI Taxonomy" id="145388"/>
    <lineage>
        <taxon>Eukaryota</taxon>
        <taxon>Viridiplantae</taxon>
        <taxon>Chlorophyta</taxon>
        <taxon>core chlorophytes</taxon>
        <taxon>Chlorophyceae</taxon>
        <taxon>CS clade</taxon>
        <taxon>Sphaeropleales</taxon>
        <taxon>Selenastraceae</taxon>
        <taxon>Monoraphidium</taxon>
    </lineage>
</organism>
<dbReference type="KEGG" id="mng:MNEG_5287"/>
<dbReference type="OrthoDB" id="1028014at2759"/>
<dbReference type="InterPro" id="IPR053209">
    <property type="entry name" value="Gramillin-biosynth_MTr"/>
</dbReference>
<dbReference type="AlphaFoldDB" id="A0A0D2L774"/>
<sequence>MSARLGAATRPSPLAAAARRGAVGSRAAALDIRCAKQPAAAARRRGGSGGRAKGTGSTKKGFAKPDARAVAEPWEADLPPYYRAYYKAGFKPPRFIGPIELTKHSDGSVDILAIDTLVSSMLLAVVPPLVFLEGAFERPPAVEELHAALLAGGAATPAGVARVLHLLPRAPADPEADAADGDGSADAAGPASAVEPAAERIGGGAAAVAPAPALEPTPLAATNDIFDLDPKVWTIRAARGGLPLNAPPAALPETDALLRTLQASCYSEEFLDPASSQLRHEAPVGFLGVWPELAAMSHSCAPTTSVAVVGGGHAFVHAARDMEIGDALTTNKIGRRASSSRGRKPLVVAERLLHRAAILGPLDVRQAAVRALTGRGCGCARCAAEATLPEALRRQLAELRERLESEWTAALNAAAAAGDEDALDALWEDVTLDVDSLFEALAAADIKGEDADLIAAGAYGAAELAWTLEELTQREPDVSRLATAVRMLRAAAPGSESHVAAALQLHALAGAKVAQLLQAERGRQGRRTAAAEKRLLAKVVASNEEAEGALVAFYEAVYMRYGFIPEEGLLPQLQSALELFYAGLRQLAAAGGGDDAPTERELLIDGIPVTVVDRVGIAPGDRAAAPRPDFEMSGGGGAAAARGGVRLSVVEAGEREVISSGGGGIAFEGEAAARPRGGVAVVERPAAGAAAEGSLHEDGPLLLEECGAEGGPECYLAP</sequence>
<evidence type="ECO:0000256" key="1">
    <source>
        <dbReference type="SAM" id="MobiDB-lite"/>
    </source>
</evidence>
<dbReference type="RefSeq" id="XP_013901688.1">
    <property type="nucleotide sequence ID" value="XM_014046234.1"/>
</dbReference>
<dbReference type="Gene3D" id="2.170.270.10">
    <property type="entry name" value="SET domain"/>
    <property type="match status" value="1"/>
</dbReference>
<evidence type="ECO:0000313" key="3">
    <source>
        <dbReference type="Proteomes" id="UP000054498"/>
    </source>
</evidence>
<dbReference type="PANTHER" id="PTHR47643:SF2">
    <property type="entry name" value="TPR DOMAIN PROTEIN (AFU_ORTHOLOGUE AFUA_5G12710)"/>
    <property type="match status" value="1"/>
</dbReference>
<dbReference type="Proteomes" id="UP000054498">
    <property type="component" value="Unassembled WGS sequence"/>
</dbReference>
<accession>A0A0D2L774</accession>